<evidence type="ECO:0000313" key="3">
    <source>
        <dbReference type="Proteomes" id="UP000432727"/>
    </source>
</evidence>
<proteinExistence type="predicted"/>
<keyword evidence="1" id="KW-0732">Signal</keyword>
<sequence>MKLTFALAALSFAIAAPAAAKAETPAASISVADLDLTKRVDQDKLDRRIDLTVRRMCRVDAFEAKARKLERNCRLAAKADAAPKVALAIANARTERFAALNLDIQG</sequence>
<reference evidence="2 3" key="1">
    <citation type="submission" date="2019-12" db="EMBL/GenBank/DDBJ databases">
        <title>Genomic-based taxomic classification of the family Erythrobacteraceae.</title>
        <authorList>
            <person name="Xu L."/>
        </authorList>
    </citation>
    <scope>NUCLEOTIDE SEQUENCE [LARGE SCALE GENOMIC DNA]</scope>
    <source>
        <strain evidence="2 3">JCM 12189</strain>
    </source>
</reference>
<name>A0A6I4TKK1_9SPHN</name>
<evidence type="ECO:0000256" key="1">
    <source>
        <dbReference type="SAM" id="SignalP"/>
    </source>
</evidence>
<dbReference type="AlphaFoldDB" id="A0A6I4TKK1"/>
<dbReference type="EMBL" id="WTYI01000001">
    <property type="protein sequence ID" value="MXO95779.1"/>
    <property type="molecule type" value="Genomic_DNA"/>
</dbReference>
<feature type="chain" id="PRO_5026083796" evidence="1">
    <location>
        <begin position="23"/>
        <end position="106"/>
    </location>
</feature>
<evidence type="ECO:0000313" key="2">
    <source>
        <dbReference type="EMBL" id="MXO95779.1"/>
    </source>
</evidence>
<protein>
    <submittedName>
        <fullName evidence="2">UrcA family protein</fullName>
    </submittedName>
</protein>
<dbReference type="OrthoDB" id="7411253at2"/>
<keyword evidence="3" id="KW-1185">Reference proteome</keyword>
<dbReference type="Proteomes" id="UP000432727">
    <property type="component" value="Unassembled WGS sequence"/>
</dbReference>
<dbReference type="NCBIfam" id="TIGR04433">
    <property type="entry name" value="UrcA_uranyl"/>
    <property type="match status" value="1"/>
</dbReference>
<organism evidence="2 3">
    <name type="scientific">Qipengyuania aquimaris</name>
    <dbReference type="NCBI Taxonomy" id="255984"/>
    <lineage>
        <taxon>Bacteria</taxon>
        <taxon>Pseudomonadati</taxon>
        <taxon>Pseudomonadota</taxon>
        <taxon>Alphaproteobacteria</taxon>
        <taxon>Sphingomonadales</taxon>
        <taxon>Erythrobacteraceae</taxon>
        <taxon>Qipengyuania</taxon>
    </lineage>
</organism>
<dbReference type="InterPro" id="IPR030972">
    <property type="entry name" value="UrcA_uranyl"/>
</dbReference>
<comment type="caution">
    <text evidence="2">The sequence shown here is derived from an EMBL/GenBank/DDBJ whole genome shotgun (WGS) entry which is preliminary data.</text>
</comment>
<gene>
    <name evidence="2" type="ORF">GRI34_05005</name>
</gene>
<accession>A0A6I4TKK1</accession>
<dbReference type="RefSeq" id="WP_160595006.1">
    <property type="nucleotide sequence ID" value="NZ_WTYI01000001.1"/>
</dbReference>
<feature type="signal peptide" evidence="1">
    <location>
        <begin position="1"/>
        <end position="22"/>
    </location>
</feature>